<gene>
    <name evidence="2" type="ORF">BDN71DRAFT_1434571</name>
</gene>
<name>A0A9P5ZP79_PLEER</name>
<evidence type="ECO:0000313" key="2">
    <source>
        <dbReference type="EMBL" id="KAF9490633.1"/>
    </source>
</evidence>
<evidence type="ECO:0000313" key="3">
    <source>
        <dbReference type="Proteomes" id="UP000807025"/>
    </source>
</evidence>
<feature type="region of interest" description="Disordered" evidence="1">
    <location>
        <begin position="408"/>
        <end position="433"/>
    </location>
</feature>
<feature type="region of interest" description="Disordered" evidence="1">
    <location>
        <begin position="369"/>
        <end position="396"/>
    </location>
</feature>
<proteinExistence type="predicted"/>
<feature type="compositionally biased region" description="Basic and acidic residues" evidence="1">
    <location>
        <begin position="274"/>
        <end position="283"/>
    </location>
</feature>
<reference evidence="2" key="1">
    <citation type="submission" date="2020-11" db="EMBL/GenBank/DDBJ databases">
        <authorList>
            <consortium name="DOE Joint Genome Institute"/>
            <person name="Ahrendt S."/>
            <person name="Riley R."/>
            <person name="Andreopoulos W."/>
            <person name="Labutti K."/>
            <person name="Pangilinan J."/>
            <person name="Ruiz-Duenas F.J."/>
            <person name="Barrasa J.M."/>
            <person name="Sanchez-Garcia M."/>
            <person name="Camarero S."/>
            <person name="Miyauchi S."/>
            <person name="Serrano A."/>
            <person name="Linde D."/>
            <person name="Babiker R."/>
            <person name="Drula E."/>
            <person name="Ayuso-Fernandez I."/>
            <person name="Pacheco R."/>
            <person name="Padilla G."/>
            <person name="Ferreira P."/>
            <person name="Barriuso J."/>
            <person name="Kellner H."/>
            <person name="Castanera R."/>
            <person name="Alfaro M."/>
            <person name="Ramirez L."/>
            <person name="Pisabarro A.G."/>
            <person name="Kuo A."/>
            <person name="Tritt A."/>
            <person name="Lipzen A."/>
            <person name="He G."/>
            <person name="Yan M."/>
            <person name="Ng V."/>
            <person name="Cullen D."/>
            <person name="Martin F."/>
            <person name="Rosso M.-N."/>
            <person name="Henrissat B."/>
            <person name="Hibbett D."/>
            <person name="Martinez A.T."/>
            <person name="Grigoriev I.V."/>
        </authorList>
    </citation>
    <scope>NUCLEOTIDE SEQUENCE</scope>
    <source>
        <strain evidence="2">ATCC 90797</strain>
    </source>
</reference>
<accession>A0A9P5ZP79</accession>
<dbReference type="AlphaFoldDB" id="A0A9P5ZP79"/>
<feature type="compositionally biased region" description="Basic and acidic residues" evidence="1">
    <location>
        <begin position="296"/>
        <end position="306"/>
    </location>
</feature>
<protein>
    <submittedName>
        <fullName evidence="2">Uncharacterized protein</fullName>
    </submittedName>
</protein>
<comment type="caution">
    <text evidence="2">The sequence shown here is derived from an EMBL/GenBank/DDBJ whole genome shotgun (WGS) entry which is preliminary data.</text>
</comment>
<dbReference type="EMBL" id="MU154637">
    <property type="protein sequence ID" value="KAF9490633.1"/>
    <property type="molecule type" value="Genomic_DNA"/>
</dbReference>
<organism evidence="2 3">
    <name type="scientific">Pleurotus eryngii</name>
    <name type="common">Boletus of the steppes</name>
    <dbReference type="NCBI Taxonomy" id="5323"/>
    <lineage>
        <taxon>Eukaryota</taxon>
        <taxon>Fungi</taxon>
        <taxon>Dikarya</taxon>
        <taxon>Basidiomycota</taxon>
        <taxon>Agaricomycotina</taxon>
        <taxon>Agaricomycetes</taxon>
        <taxon>Agaricomycetidae</taxon>
        <taxon>Agaricales</taxon>
        <taxon>Pleurotineae</taxon>
        <taxon>Pleurotaceae</taxon>
        <taxon>Pleurotus</taxon>
    </lineage>
</organism>
<feature type="region of interest" description="Disordered" evidence="1">
    <location>
        <begin position="274"/>
        <end position="306"/>
    </location>
</feature>
<feature type="compositionally biased region" description="Basic and acidic residues" evidence="1">
    <location>
        <begin position="408"/>
        <end position="427"/>
    </location>
</feature>
<dbReference type="Proteomes" id="UP000807025">
    <property type="component" value="Unassembled WGS sequence"/>
</dbReference>
<sequence>MPASSHRMATFMDFFRKPKLTLPPSLCFATSSATITVEQRIDSLVLREEVNAKIMIAEFRSGHYILLAGTDHCDGSLYSMGLDDWQEHLVFNNEDLSVNVVYPLKELAKFFSISSVNVPKRVSYRLKFQSVIKFLLFRSEQIGKIGLVPSTELGIRRGICVLPRGSCKCKSVNQPPSRCDDDGDLKVTITSNEEDAVDGEVSRQGIRHCVVPFNSLPYAEFYPVDQDDIFTISKQVPHIKLIFPVAVAFAFSNMKGTMDVMKVLTGIVKRGARARNENRKGDENEGENGSSNGNESRNEGKEREDAQMNRETMMVEGLTSTTNPHPHPPRPTPTTIHASAVPAQVLELHARIPGAIVCVCVRIKSRRGGGMRSTKEVGGIGIEGRLTTPPNTEDWQQGWREGRAWMEDEGEVSRDETRNTIREEPSGGRRRRRTLELARSSIEHRDSSTAYGAWSGVGTAGTVVRERGSARVCGKMGAGWPCGWVCQSTRRCGGSESGKGQADMCKGHGYQTRLKQAVQTASQSVGFGHLLLRCRTHYIAAL</sequence>
<evidence type="ECO:0000256" key="1">
    <source>
        <dbReference type="SAM" id="MobiDB-lite"/>
    </source>
</evidence>
<keyword evidence="3" id="KW-1185">Reference proteome</keyword>